<dbReference type="AlphaFoldDB" id="A0A5N6L4Y2"/>
<dbReference type="PROSITE" id="PS50206">
    <property type="entry name" value="RHODANESE_3"/>
    <property type="match status" value="1"/>
</dbReference>
<dbReference type="InterPro" id="IPR022111">
    <property type="entry name" value="Rhodanese_C"/>
</dbReference>
<dbReference type="Pfam" id="PF12368">
    <property type="entry name" value="Rhodanese_C"/>
    <property type="match status" value="1"/>
</dbReference>
<gene>
    <name evidence="2" type="ORF">FH972_025900</name>
</gene>
<dbReference type="Proteomes" id="UP000327013">
    <property type="component" value="Unassembled WGS sequence"/>
</dbReference>
<dbReference type="SUPFAM" id="SSF52821">
    <property type="entry name" value="Rhodanese/Cell cycle control phosphatase"/>
    <property type="match status" value="1"/>
</dbReference>
<dbReference type="EMBL" id="VIBQ01000072">
    <property type="protein sequence ID" value="KAB8606271.1"/>
    <property type="molecule type" value="Genomic_DNA"/>
</dbReference>
<proteinExistence type="predicted"/>
<keyword evidence="3" id="KW-1185">Reference proteome</keyword>
<dbReference type="PANTHER" id="PTHR43268">
    <property type="entry name" value="THIOSULFATE SULFURTRANSFERASE/RHODANESE-LIKE DOMAIN-CONTAINING PROTEIN 2"/>
    <property type="match status" value="1"/>
</dbReference>
<dbReference type="InterPro" id="IPR020936">
    <property type="entry name" value="TrhO"/>
</dbReference>
<comment type="caution">
    <text evidence="2">The sequence shown here is derived from an EMBL/GenBank/DDBJ whole genome shotgun (WGS) entry which is preliminary data.</text>
</comment>
<evidence type="ECO:0000313" key="2">
    <source>
        <dbReference type="EMBL" id="KAB8606271.1"/>
    </source>
</evidence>
<protein>
    <recommendedName>
        <fullName evidence="1">Rhodanese domain-containing protein</fullName>
    </recommendedName>
</protein>
<accession>A0A5N6L4Y2</accession>
<organism evidence="2 3">
    <name type="scientific">Carpinus fangiana</name>
    <dbReference type="NCBI Taxonomy" id="176857"/>
    <lineage>
        <taxon>Eukaryota</taxon>
        <taxon>Viridiplantae</taxon>
        <taxon>Streptophyta</taxon>
        <taxon>Embryophyta</taxon>
        <taxon>Tracheophyta</taxon>
        <taxon>Spermatophyta</taxon>
        <taxon>Magnoliopsida</taxon>
        <taxon>eudicotyledons</taxon>
        <taxon>Gunneridae</taxon>
        <taxon>Pentapetalae</taxon>
        <taxon>rosids</taxon>
        <taxon>fabids</taxon>
        <taxon>Fagales</taxon>
        <taxon>Betulaceae</taxon>
        <taxon>Carpinus</taxon>
    </lineage>
</organism>
<dbReference type="InterPro" id="IPR040503">
    <property type="entry name" value="TRHO_N"/>
</dbReference>
<evidence type="ECO:0000259" key="1">
    <source>
        <dbReference type="PROSITE" id="PS50206"/>
    </source>
</evidence>
<sequence length="415" mass="45871">MVVSRLQPGQSDPVSYICSCSAKSQGGGQVLLFYRYFENTPPLPTAHLPVTNDQAQDLAAWHRSLTTTLSLNGKLRIAREGFNVTVAGTTAAIETFIEQCTAHWSFAGLDLKSTQQRKAFFKPSPGCACVFAPAPEASVRVCAEITPLGITDYAPTDWAVVAELEPAEFHRRCAAGGDGVELMDLRNHYESRIGYFVSGATGQPAIRPAIRRFSQWPRYVKSHQGRESQQEKKQVLTYCTGGIRCEKATRWMAERPDETREICTLKGGIAAYLDWVDEEIAAGRMRFQDSLFRGKNYVFDARGAVGLNAYNADQEEPVSNCHMCGKAEDRLGKCKTAGCHLILVVCEDCEAKDARCCQSCQQMDGTEIKGRPMCECESARESDLWSGGNTGLAIQRRQKARTKQSDININVKIID</sequence>
<dbReference type="Pfam" id="PF17773">
    <property type="entry name" value="UPF0176_N"/>
    <property type="match status" value="1"/>
</dbReference>
<reference evidence="2 3" key="1">
    <citation type="submission" date="2019-06" db="EMBL/GenBank/DDBJ databases">
        <title>A chromosomal-level reference genome of Carpinus fangiana (Coryloideae, Betulaceae).</title>
        <authorList>
            <person name="Yang X."/>
            <person name="Wang Z."/>
            <person name="Zhang L."/>
            <person name="Hao G."/>
            <person name="Liu J."/>
            <person name="Yang Y."/>
        </authorList>
    </citation>
    <scope>NUCLEOTIDE SEQUENCE [LARGE SCALE GENOMIC DNA]</scope>
    <source>
        <strain evidence="2">Cfa_2016G</strain>
        <tissue evidence="2">Leaf</tissue>
    </source>
</reference>
<dbReference type="OrthoDB" id="498636at2759"/>
<dbReference type="PANTHER" id="PTHR43268:SF6">
    <property type="entry name" value="THIOSULFATE SULFURTRANSFERASE_RHODANESE-LIKE DOMAIN-CONTAINING PROTEIN 2"/>
    <property type="match status" value="1"/>
</dbReference>
<dbReference type="Gene3D" id="3.30.70.100">
    <property type="match status" value="1"/>
</dbReference>
<evidence type="ECO:0000313" key="3">
    <source>
        <dbReference type="Proteomes" id="UP000327013"/>
    </source>
</evidence>
<name>A0A5N6L4Y2_9ROSI</name>
<dbReference type="Gene3D" id="3.40.250.10">
    <property type="entry name" value="Rhodanese-like domain"/>
    <property type="match status" value="1"/>
</dbReference>
<dbReference type="InterPro" id="IPR001763">
    <property type="entry name" value="Rhodanese-like_dom"/>
</dbReference>
<feature type="domain" description="Rhodanese" evidence="1">
    <location>
        <begin position="176"/>
        <end position="281"/>
    </location>
</feature>
<dbReference type="InterPro" id="IPR036873">
    <property type="entry name" value="Rhodanese-like_dom_sf"/>
</dbReference>